<feature type="chain" id="PRO_5012788472" description="Peptidase S9 prolyl oligopeptidase catalytic domain-containing protein" evidence="2">
    <location>
        <begin position="28"/>
        <end position="662"/>
    </location>
</feature>
<dbReference type="PANTHER" id="PTHR42776:SF27">
    <property type="entry name" value="DIPEPTIDYL PEPTIDASE FAMILY MEMBER 6"/>
    <property type="match status" value="1"/>
</dbReference>
<accession>A0A2A4MIP8</accession>
<dbReference type="Proteomes" id="UP000218172">
    <property type="component" value="Unassembled WGS sequence"/>
</dbReference>
<organism evidence="4 5">
    <name type="scientific">SAR86 cluster bacterium</name>
    <dbReference type="NCBI Taxonomy" id="2030880"/>
    <lineage>
        <taxon>Bacteria</taxon>
        <taxon>Pseudomonadati</taxon>
        <taxon>Pseudomonadota</taxon>
        <taxon>Gammaproteobacteria</taxon>
        <taxon>SAR86 cluster</taxon>
    </lineage>
</organism>
<dbReference type="InterPro" id="IPR001375">
    <property type="entry name" value="Peptidase_S9_cat"/>
</dbReference>
<dbReference type="GO" id="GO:0006508">
    <property type="term" value="P:proteolysis"/>
    <property type="evidence" value="ECO:0007669"/>
    <property type="project" value="InterPro"/>
</dbReference>
<name>A0A2A4MIP8_9GAMM</name>
<proteinExistence type="predicted"/>
<dbReference type="Pfam" id="PF00326">
    <property type="entry name" value="Peptidase_S9"/>
    <property type="match status" value="1"/>
</dbReference>
<evidence type="ECO:0000259" key="3">
    <source>
        <dbReference type="Pfam" id="PF00326"/>
    </source>
</evidence>
<dbReference type="EMBL" id="NVQR01000113">
    <property type="protein sequence ID" value="PCH59624.1"/>
    <property type="molecule type" value="Genomic_DNA"/>
</dbReference>
<evidence type="ECO:0000313" key="4">
    <source>
        <dbReference type="EMBL" id="PCH59624.1"/>
    </source>
</evidence>
<dbReference type="GO" id="GO:0004252">
    <property type="term" value="F:serine-type endopeptidase activity"/>
    <property type="evidence" value="ECO:0007669"/>
    <property type="project" value="TreeGrafter"/>
</dbReference>
<dbReference type="AlphaFoldDB" id="A0A2A4MIP8"/>
<dbReference type="SUPFAM" id="SSF53474">
    <property type="entry name" value="alpha/beta-Hydrolases"/>
    <property type="match status" value="1"/>
</dbReference>
<protein>
    <recommendedName>
        <fullName evidence="3">Peptidase S9 prolyl oligopeptidase catalytic domain-containing protein</fullName>
    </recommendedName>
</protein>
<keyword evidence="2" id="KW-0732">Signal</keyword>
<dbReference type="InterPro" id="IPR029058">
    <property type="entry name" value="AB_hydrolase_fold"/>
</dbReference>
<feature type="domain" description="Peptidase S9 prolyl oligopeptidase catalytic" evidence="3">
    <location>
        <begin position="452"/>
        <end position="661"/>
    </location>
</feature>
<reference evidence="5" key="1">
    <citation type="submission" date="2017-08" db="EMBL/GenBank/DDBJ databases">
        <title>A dynamic microbial community with high functional redundancy inhabits the cold, oxic subseafloor aquifer.</title>
        <authorList>
            <person name="Tully B.J."/>
            <person name="Wheat C.G."/>
            <person name="Glazer B.T."/>
            <person name="Huber J.A."/>
        </authorList>
    </citation>
    <scope>NUCLEOTIDE SEQUENCE [LARGE SCALE GENOMIC DNA]</scope>
</reference>
<sequence>MEITQMLIKPILQIILTLSLSISNSLASEAPNSAQDFFERGSIKAIKISPDGTHLAISFSGEERGRLAIIKSDGGDTVAQFAGKKNQEINDFFWANDERILFNTVVFQGGIDMPFTTGEIYAFNIDNTRKFQLTGYGVGDSGYFYISDMLKDNNDEIRVVRKMVRRQTLSRSRPTSYILDIYGKPRSSGTYLQGNLHQRVTGPLRWGDLYSDNAGQVRVAIANGEDNNTQVSYREGRNGDWRDISNNFSLGKDAEELTLEFVGFSADNRSFYLLNSGEYGTRSLLRYFPETDTSEFVYQHPNFDIQLRDIVFSNDGDSIIGVKLIGDYLENYYFGDHIDIELHRSLDASFPGELVRISNITATGKTAVVSVYGPQRLGDFYLLDVENLSLEALGGNSDKLNPQVMADVAAFAFRGKDDLIIHGYITTPVDAGENLPMIVIPHGGPIGVRDYPQFDREAQYFAQHGYAVLQVNFRGSGGYGNAFEQAGMRQWGTGMIDDISRARRWAVGKNIADTDRICIYGASYGGYAALRSVIHEPDSYQCVIGYAGVYDLNKMNRSDIPFHPGGDSYLARTLGDDEQELRELSPVYHADKITVPVFLAHGGQDRRVPDFHAKDLRKALAENGMEAEWLLKRGEGHGFYDTDNRVEFYEKALSFFDRHIGD</sequence>
<feature type="signal peptide" evidence="2">
    <location>
        <begin position="1"/>
        <end position="27"/>
    </location>
</feature>
<evidence type="ECO:0000256" key="2">
    <source>
        <dbReference type="SAM" id="SignalP"/>
    </source>
</evidence>
<keyword evidence="1" id="KW-0378">Hydrolase</keyword>
<evidence type="ECO:0000313" key="5">
    <source>
        <dbReference type="Proteomes" id="UP000218172"/>
    </source>
</evidence>
<evidence type="ECO:0000256" key="1">
    <source>
        <dbReference type="ARBA" id="ARBA00022801"/>
    </source>
</evidence>
<comment type="caution">
    <text evidence="4">The sequence shown here is derived from an EMBL/GenBank/DDBJ whole genome shotgun (WGS) entry which is preliminary data.</text>
</comment>
<gene>
    <name evidence="4" type="ORF">COC19_06855</name>
</gene>
<dbReference type="PANTHER" id="PTHR42776">
    <property type="entry name" value="SERINE PEPTIDASE S9 FAMILY MEMBER"/>
    <property type="match status" value="1"/>
</dbReference>
<dbReference type="SUPFAM" id="SSF82171">
    <property type="entry name" value="DPP6 N-terminal domain-like"/>
    <property type="match status" value="1"/>
</dbReference>
<dbReference type="Gene3D" id="3.40.50.1820">
    <property type="entry name" value="alpha/beta hydrolase"/>
    <property type="match status" value="1"/>
</dbReference>